<evidence type="ECO:0000256" key="6">
    <source>
        <dbReference type="ARBA" id="ARBA00022670"/>
    </source>
</evidence>
<proteinExistence type="evidence at transcript level"/>
<dbReference type="GO" id="GO:0005615">
    <property type="term" value="C:extracellular space"/>
    <property type="evidence" value="ECO:0007669"/>
    <property type="project" value="TreeGrafter"/>
</dbReference>
<dbReference type="Gene3D" id="3.40.630.10">
    <property type="entry name" value="Zn peptidases"/>
    <property type="match status" value="1"/>
</dbReference>
<keyword evidence="4" id="KW-0964">Secreted</keyword>
<evidence type="ECO:0000313" key="15">
    <source>
        <dbReference type="EMBL" id="JAA60469.1"/>
    </source>
</evidence>
<organism evidence="15">
    <name type="scientific">Rhipicephalus pulchellus</name>
    <name type="common">Yellow backed tick</name>
    <name type="synonym">Dermacentor pulchellus</name>
    <dbReference type="NCBI Taxonomy" id="72859"/>
    <lineage>
        <taxon>Eukaryota</taxon>
        <taxon>Metazoa</taxon>
        <taxon>Ecdysozoa</taxon>
        <taxon>Arthropoda</taxon>
        <taxon>Chelicerata</taxon>
        <taxon>Arachnida</taxon>
        <taxon>Acari</taxon>
        <taxon>Parasitiformes</taxon>
        <taxon>Ixodida</taxon>
        <taxon>Ixodoidea</taxon>
        <taxon>Ixodidae</taxon>
        <taxon>Rhipicephalinae</taxon>
        <taxon>Rhipicephalus</taxon>
        <taxon>Rhipicephalus</taxon>
    </lineage>
</organism>
<keyword evidence="5 15" id="KW-0121">Carboxypeptidase</keyword>
<keyword evidence="8" id="KW-0732">Signal</keyword>
<dbReference type="PRINTS" id="PR00765">
    <property type="entry name" value="CRBOXYPTASEA"/>
</dbReference>
<feature type="active site" description="Proton donor/acceptor" evidence="13">
    <location>
        <position position="366"/>
    </location>
</feature>
<dbReference type="FunFam" id="3.40.630.10:FF:000013">
    <property type="entry name" value="carboxypeptidase N catalytic chain"/>
    <property type="match status" value="1"/>
</dbReference>
<keyword evidence="10" id="KW-0862">Zinc</keyword>
<dbReference type="Pfam" id="PF13620">
    <property type="entry name" value="CarboxypepD_reg"/>
    <property type="match status" value="1"/>
</dbReference>
<evidence type="ECO:0000256" key="3">
    <source>
        <dbReference type="ARBA" id="ARBA00005988"/>
    </source>
</evidence>
<comment type="similarity">
    <text evidence="3 13">Belongs to the peptidase M14 family.</text>
</comment>
<sequence>MLDAAPTLRVCRAVCCSPRTVARAAAARMAGLAEPRQQRLLRWPAPRIPLLLLLTALALGSPTESLPQSESSEEQRSEEYRGFQFKHHDNAELADELRRVSRACPDITNLYELGHRSVLGQPLWVLEMTDRPGVHELLEPETKYVANMHGNEVLGRELMLALSWYLCQRYREGDPDVTALLNTTRIHIMPSMNPDGWDTAAKSPREDWVSGRANAMGVDLNRDFPDLERILRNSNVRRIKPDHLFNGELTHPVQPETKAVMEWILSMPFVLSANFHGGALVANYPFDDTLDGSQKKYTSAPDDATFRHLAQTYASSHPRMKKGETCGGDLFRDTGGITNGAAWYAVAGGMQDFNYLGSNDFEITVELGCRKFPPESELQKEWEDNKQALLNFLWQAHIGIKGLVTDSISGEPIADADVEVTNATDGEPRVIRHNVLTSENGEYWRLLIPGTYMVRVFRQGYIPAEKKVVVEYHPHTEAQRVDFQLKPVAARAMEMLLESEAYMDGSQDHRLLPPPHPLKQMQPM</sequence>
<dbReference type="SUPFAM" id="SSF49464">
    <property type="entry name" value="Carboxypeptidase regulatory domain-like"/>
    <property type="match status" value="1"/>
</dbReference>
<dbReference type="PANTHER" id="PTHR11532">
    <property type="entry name" value="PROTEASE M14 CARBOXYPEPTIDASE"/>
    <property type="match status" value="1"/>
</dbReference>
<dbReference type="GO" id="GO:0016485">
    <property type="term" value="P:protein processing"/>
    <property type="evidence" value="ECO:0007669"/>
    <property type="project" value="TreeGrafter"/>
</dbReference>
<evidence type="ECO:0000259" key="14">
    <source>
        <dbReference type="PROSITE" id="PS52035"/>
    </source>
</evidence>
<evidence type="ECO:0000256" key="13">
    <source>
        <dbReference type="PROSITE-ProRule" id="PRU01379"/>
    </source>
</evidence>
<dbReference type="GO" id="GO:0008270">
    <property type="term" value="F:zinc ion binding"/>
    <property type="evidence" value="ECO:0007669"/>
    <property type="project" value="InterPro"/>
</dbReference>
<dbReference type="EMBL" id="GACK01004565">
    <property type="protein sequence ID" value="JAA60469.1"/>
    <property type="molecule type" value="mRNA"/>
</dbReference>
<dbReference type="AlphaFoldDB" id="L7MBD2"/>
<dbReference type="Pfam" id="PF00246">
    <property type="entry name" value="Peptidase_M14"/>
    <property type="match status" value="1"/>
</dbReference>
<protein>
    <submittedName>
        <fullName evidence="15">Putative zinc carboxypeptidase</fullName>
    </submittedName>
</protein>
<evidence type="ECO:0000256" key="8">
    <source>
        <dbReference type="ARBA" id="ARBA00022729"/>
    </source>
</evidence>
<evidence type="ECO:0000256" key="11">
    <source>
        <dbReference type="ARBA" id="ARBA00023049"/>
    </source>
</evidence>
<dbReference type="InterPro" id="IPR000834">
    <property type="entry name" value="Peptidase_M14"/>
</dbReference>
<dbReference type="PROSITE" id="PS00133">
    <property type="entry name" value="CARBOXYPEPT_ZN_2"/>
    <property type="match status" value="1"/>
</dbReference>
<evidence type="ECO:0000256" key="9">
    <source>
        <dbReference type="ARBA" id="ARBA00022801"/>
    </source>
</evidence>
<evidence type="ECO:0000256" key="1">
    <source>
        <dbReference type="ARBA" id="ARBA00001947"/>
    </source>
</evidence>
<dbReference type="InterPro" id="IPR050753">
    <property type="entry name" value="Peptidase_M14_domain"/>
</dbReference>
<evidence type="ECO:0000256" key="7">
    <source>
        <dbReference type="ARBA" id="ARBA00022723"/>
    </source>
</evidence>
<dbReference type="CDD" id="cd03858">
    <property type="entry name" value="M14_CP_N-E_like"/>
    <property type="match status" value="1"/>
</dbReference>
<keyword evidence="6" id="KW-0645">Protease</keyword>
<name>L7MBD2_RHIPC</name>
<keyword evidence="11" id="KW-0482">Metalloprotease</keyword>
<dbReference type="Gene3D" id="2.60.40.1120">
    <property type="entry name" value="Carboxypeptidase-like, regulatory domain"/>
    <property type="match status" value="1"/>
</dbReference>
<dbReference type="FunFam" id="2.60.40.1120:FF:000019">
    <property type="entry name" value="Carboxypeptidase D"/>
    <property type="match status" value="1"/>
</dbReference>
<dbReference type="GO" id="GO:0004181">
    <property type="term" value="F:metallocarboxypeptidase activity"/>
    <property type="evidence" value="ECO:0007669"/>
    <property type="project" value="InterPro"/>
</dbReference>
<evidence type="ECO:0000256" key="12">
    <source>
        <dbReference type="ARBA" id="ARBA00023180"/>
    </source>
</evidence>
<keyword evidence="9" id="KW-0378">Hydrolase</keyword>
<dbReference type="InterPro" id="IPR008969">
    <property type="entry name" value="CarboxyPept-like_regulatory"/>
</dbReference>
<evidence type="ECO:0000256" key="4">
    <source>
        <dbReference type="ARBA" id="ARBA00022525"/>
    </source>
</evidence>
<keyword evidence="7" id="KW-0479">Metal-binding</keyword>
<dbReference type="CDD" id="cd11308">
    <property type="entry name" value="Peptidase_M14NE-CP-C_like"/>
    <property type="match status" value="1"/>
</dbReference>
<keyword evidence="12" id="KW-0325">Glycoprotein</keyword>
<dbReference type="InterPro" id="IPR057247">
    <property type="entry name" value="CARBOXYPEPT_ZN_2"/>
</dbReference>
<evidence type="ECO:0000256" key="10">
    <source>
        <dbReference type="ARBA" id="ARBA00022833"/>
    </source>
</evidence>
<comment type="subcellular location">
    <subcellularLocation>
        <location evidence="2">Secreted</location>
    </subcellularLocation>
</comment>
<evidence type="ECO:0000256" key="2">
    <source>
        <dbReference type="ARBA" id="ARBA00004613"/>
    </source>
</evidence>
<evidence type="ECO:0000256" key="5">
    <source>
        <dbReference type="ARBA" id="ARBA00022645"/>
    </source>
</evidence>
<dbReference type="SUPFAM" id="SSF53187">
    <property type="entry name" value="Zn-dependent exopeptidases"/>
    <property type="match status" value="1"/>
</dbReference>
<reference evidence="15" key="2">
    <citation type="journal article" date="2015" name="J. Proteomics">
        <title>Sexual differences in the sialomes of the zebra tick, Rhipicephalus pulchellus.</title>
        <authorList>
            <person name="Tan A.W."/>
            <person name="Francischetti I.M."/>
            <person name="Slovak M."/>
            <person name="Kini R.M."/>
            <person name="Ribeiro J.M."/>
        </authorList>
    </citation>
    <scope>NUCLEOTIDE SEQUENCE</scope>
    <source>
        <tissue evidence="15">Salivary gland</tissue>
    </source>
</reference>
<feature type="domain" description="Peptidase M14" evidence="14">
    <location>
        <begin position="86"/>
        <end position="396"/>
    </location>
</feature>
<dbReference type="MEROPS" id="M14.004"/>
<dbReference type="PROSITE" id="PS52035">
    <property type="entry name" value="PEPTIDASE_M14"/>
    <property type="match status" value="1"/>
</dbReference>
<dbReference type="GO" id="GO:0006518">
    <property type="term" value="P:peptide metabolic process"/>
    <property type="evidence" value="ECO:0007669"/>
    <property type="project" value="TreeGrafter"/>
</dbReference>
<dbReference type="PANTHER" id="PTHR11532:SF93">
    <property type="entry name" value="CARBOXYPEPTIDASE E"/>
    <property type="match status" value="1"/>
</dbReference>
<dbReference type="SMART" id="SM00631">
    <property type="entry name" value="Zn_pept"/>
    <property type="match status" value="1"/>
</dbReference>
<reference evidence="15" key="1">
    <citation type="submission" date="2012-11" db="EMBL/GenBank/DDBJ databases">
        <authorList>
            <person name="Lucero-Rivera Y.E."/>
            <person name="Tovar-Ramirez D."/>
        </authorList>
    </citation>
    <scope>NUCLEOTIDE SEQUENCE</scope>
    <source>
        <tissue evidence="15">Salivary gland</tissue>
    </source>
</reference>
<comment type="cofactor">
    <cofactor evidence="1">
        <name>Zn(2+)</name>
        <dbReference type="ChEBI" id="CHEBI:29105"/>
    </cofactor>
</comment>
<accession>L7MBD2</accession>